<dbReference type="InterPro" id="IPR036890">
    <property type="entry name" value="HATPase_C_sf"/>
</dbReference>
<keyword evidence="3" id="KW-0902">Two-component regulatory system</keyword>
<evidence type="ECO:0000256" key="2">
    <source>
        <dbReference type="ARBA" id="ARBA00022777"/>
    </source>
</evidence>
<dbReference type="PANTHER" id="PTHR24421">
    <property type="entry name" value="NITRATE/NITRITE SENSOR PROTEIN NARX-RELATED"/>
    <property type="match status" value="1"/>
</dbReference>
<feature type="transmembrane region" description="Helical" evidence="4">
    <location>
        <begin position="314"/>
        <end position="331"/>
    </location>
</feature>
<dbReference type="InterPro" id="IPR003594">
    <property type="entry name" value="HATPase_dom"/>
</dbReference>
<keyword evidence="4" id="KW-0472">Membrane</keyword>
<feature type="transmembrane region" description="Helical" evidence="4">
    <location>
        <begin position="197"/>
        <end position="217"/>
    </location>
</feature>
<feature type="domain" description="Histidine kinase" evidence="6">
    <location>
        <begin position="542"/>
        <end position="632"/>
    </location>
</feature>
<dbReference type="InterPro" id="IPR005467">
    <property type="entry name" value="His_kinase_dom"/>
</dbReference>
<dbReference type="KEGG" id="otr:OTERR_28920"/>
<dbReference type="SUPFAM" id="SSF55874">
    <property type="entry name" value="ATPase domain of HSP90 chaperone/DNA topoisomerase II/histidine kinase"/>
    <property type="match status" value="1"/>
</dbReference>
<keyword evidence="8" id="KW-1185">Reference proteome</keyword>
<dbReference type="Gene3D" id="1.20.5.1930">
    <property type="match status" value="1"/>
</dbReference>
<dbReference type="SMART" id="SM00387">
    <property type="entry name" value="HATPase_c"/>
    <property type="match status" value="1"/>
</dbReference>
<organism evidence="7 8">
    <name type="scientific">Oryzomicrobium terrae</name>
    <dbReference type="NCBI Taxonomy" id="1735038"/>
    <lineage>
        <taxon>Bacteria</taxon>
        <taxon>Pseudomonadati</taxon>
        <taxon>Pseudomonadota</taxon>
        <taxon>Betaproteobacteria</taxon>
        <taxon>Rhodocyclales</taxon>
        <taxon>Rhodocyclaceae</taxon>
        <taxon>Oryzomicrobium</taxon>
    </lineage>
</organism>
<dbReference type="Proteomes" id="UP000323671">
    <property type="component" value="Chromosome"/>
</dbReference>
<dbReference type="InterPro" id="IPR050482">
    <property type="entry name" value="Sensor_HK_TwoCompSys"/>
</dbReference>
<name>A0A5C1EDJ6_9RHOO</name>
<keyword evidence="5" id="KW-0732">Signal</keyword>
<dbReference type="InterPro" id="IPR011623">
    <property type="entry name" value="7TMR_DISM_rcpt_extracell_dom1"/>
</dbReference>
<dbReference type="AlphaFoldDB" id="A0A5C1EDJ6"/>
<evidence type="ECO:0000256" key="5">
    <source>
        <dbReference type="SAM" id="SignalP"/>
    </source>
</evidence>
<dbReference type="PROSITE" id="PS50109">
    <property type="entry name" value="HIS_KIN"/>
    <property type="match status" value="1"/>
</dbReference>
<feature type="transmembrane region" description="Helical" evidence="4">
    <location>
        <begin position="343"/>
        <end position="360"/>
    </location>
</feature>
<dbReference type="Pfam" id="PF07695">
    <property type="entry name" value="7TMR-DISM_7TM"/>
    <property type="match status" value="1"/>
</dbReference>
<evidence type="ECO:0000256" key="4">
    <source>
        <dbReference type="SAM" id="Phobius"/>
    </source>
</evidence>
<feature type="chain" id="PRO_5022975431" description="Histidine kinase domain-containing protein" evidence="5">
    <location>
        <begin position="29"/>
        <end position="643"/>
    </location>
</feature>
<sequence>MRVPLIRHLALRLGLLLVWMFLAPSALAADSTPGACKPRITSVIAFRYGPDAQLMSDWQPVTLPDNWSRRWPDYDGPVWYRIDWEQGCSSPAAPDRSASHRPVALTIDSICMAGEVFINRDLIWRDRHLREPLSRSWAMPRYWLLPSSSLSEDGANTLWVRVTGVAAQNPGLGVVELGMPNEMLSLHEHNYWRSRTLTILNIAVSTMLGVMAFFIWLPNRKPNLFGWYALVSLMWVMFAAYALNTEAWPFSSTQAVARANNLFYIAFVACFTIFTWRLTDCPPSTRRENALWALSAGAAAIIVITPGWTWMQQAAHFFTLIFFANTVYLVWHARRTRNPEHMIVAACLLLMFLLGIRDTLVLHDVIHSRTFYSHYTGALFMLVAAIILRLRMLRDAQPIERFNQELTEAVSRACTDLSTTLEHEHSRNLANVQLQERLQLARDLHDGLGGQIVRSIMLVEQTDTPLSKQRFLSMLKLLRDDLRQVVDSGASIGTTVPATPLEWSAPLRHRFVSLFDELDITSRWHIPATWQTPPNALQCLLLARVIEEALTNIVKHSQASNVLVSLDSAAPARLILRIEDDGIGFDVQVIQRAGLGIGMSSMRARMERMGGTLQVSSRPGATTIQATLFLDSGLAPLADTPPA</sequence>
<keyword evidence="1" id="KW-0808">Transferase</keyword>
<keyword evidence="2" id="KW-0418">Kinase</keyword>
<evidence type="ECO:0000259" key="6">
    <source>
        <dbReference type="PROSITE" id="PS50109"/>
    </source>
</evidence>
<feature type="transmembrane region" description="Helical" evidence="4">
    <location>
        <begin position="290"/>
        <end position="308"/>
    </location>
</feature>
<feature type="transmembrane region" description="Helical" evidence="4">
    <location>
        <begin position="262"/>
        <end position="278"/>
    </location>
</feature>
<accession>A0A5C1EDJ6</accession>
<protein>
    <recommendedName>
        <fullName evidence="6">Histidine kinase domain-containing protein</fullName>
    </recommendedName>
</protein>
<evidence type="ECO:0000256" key="1">
    <source>
        <dbReference type="ARBA" id="ARBA00022679"/>
    </source>
</evidence>
<dbReference type="SUPFAM" id="SSF49785">
    <property type="entry name" value="Galactose-binding domain-like"/>
    <property type="match status" value="1"/>
</dbReference>
<reference evidence="7 8" key="1">
    <citation type="submission" date="2017-07" db="EMBL/GenBank/DDBJ databases">
        <title>Complete genome sequence of Oryzomicrobium terrae TPP412.</title>
        <authorList>
            <person name="Chiu L.-W."/>
            <person name="Lo K.-J."/>
            <person name="Tsai Y.-M."/>
            <person name="Lin S.-S."/>
            <person name="Kuo C.-H."/>
            <person name="Liu C.-T."/>
        </authorList>
    </citation>
    <scope>NUCLEOTIDE SEQUENCE [LARGE SCALE GENOMIC DNA]</scope>
    <source>
        <strain evidence="7 8">TPP412</strain>
    </source>
</reference>
<keyword evidence="4" id="KW-0812">Transmembrane</keyword>
<evidence type="ECO:0000313" key="8">
    <source>
        <dbReference type="Proteomes" id="UP000323671"/>
    </source>
</evidence>
<evidence type="ECO:0000256" key="3">
    <source>
        <dbReference type="ARBA" id="ARBA00023012"/>
    </source>
</evidence>
<dbReference type="InterPro" id="IPR008979">
    <property type="entry name" value="Galactose-bd-like_sf"/>
</dbReference>
<evidence type="ECO:0000313" key="7">
    <source>
        <dbReference type="EMBL" id="QEL66368.1"/>
    </source>
</evidence>
<feature type="signal peptide" evidence="5">
    <location>
        <begin position="1"/>
        <end position="28"/>
    </location>
</feature>
<dbReference type="RefSeq" id="WP_223115960.1">
    <property type="nucleotide sequence ID" value="NZ_CP022579.1"/>
</dbReference>
<feature type="transmembrane region" description="Helical" evidence="4">
    <location>
        <begin position="372"/>
        <end position="390"/>
    </location>
</feature>
<gene>
    <name evidence="7" type="ORF">OTERR_28920</name>
</gene>
<dbReference type="PANTHER" id="PTHR24421:SF58">
    <property type="entry name" value="SIGNAL TRANSDUCTION HISTIDINE-PROTEIN KINASE_PHOSPHATASE UHPB"/>
    <property type="match status" value="1"/>
</dbReference>
<feature type="transmembrane region" description="Helical" evidence="4">
    <location>
        <begin position="224"/>
        <end position="242"/>
    </location>
</feature>
<dbReference type="Gene3D" id="3.30.565.10">
    <property type="entry name" value="Histidine kinase-like ATPase, C-terminal domain"/>
    <property type="match status" value="1"/>
</dbReference>
<dbReference type="Pfam" id="PF02518">
    <property type="entry name" value="HATPase_c"/>
    <property type="match status" value="1"/>
</dbReference>
<dbReference type="EMBL" id="CP022579">
    <property type="protein sequence ID" value="QEL66368.1"/>
    <property type="molecule type" value="Genomic_DNA"/>
</dbReference>
<dbReference type="CDD" id="cd16917">
    <property type="entry name" value="HATPase_UhpB-NarQ-NarX-like"/>
    <property type="match status" value="1"/>
</dbReference>
<proteinExistence type="predicted"/>
<dbReference type="Gene3D" id="2.60.120.260">
    <property type="entry name" value="Galactose-binding domain-like"/>
    <property type="match status" value="1"/>
</dbReference>
<keyword evidence="4" id="KW-1133">Transmembrane helix</keyword>
<dbReference type="GO" id="GO:0000160">
    <property type="term" value="P:phosphorelay signal transduction system"/>
    <property type="evidence" value="ECO:0007669"/>
    <property type="project" value="UniProtKB-KW"/>
</dbReference>
<dbReference type="GO" id="GO:0016301">
    <property type="term" value="F:kinase activity"/>
    <property type="evidence" value="ECO:0007669"/>
    <property type="project" value="UniProtKB-KW"/>
</dbReference>